<dbReference type="InterPro" id="IPR011006">
    <property type="entry name" value="CheY-like_superfamily"/>
</dbReference>
<accession>A0A951PHM0</accession>
<dbReference type="EMBL" id="JAHHIF010000003">
    <property type="protein sequence ID" value="MBW4543334.1"/>
    <property type="molecule type" value="Genomic_DNA"/>
</dbReference>
<dbReference type="PANTHER" id="PTHR33121">
    <property type="entry name" value="CYCLIC DI-GMP PHOSPHODIESTERASE PDEF"/>
    <property type="match status" value="1"/>
</dbReference>
<dbReference type="NCBIfam" id="TIGR00254">
    <property type="entry name" value="GGDEF"/>
    <property type="match status" value="1"/>
</dbReference>
<dbReference type="PROSITE" id="PS50110">
    <property type="entry name" value="RESPONSE_REGULATORY"/>
    <property type="match status" value="1"/>
</dbReference>
<sequence length="578" mass="64947">MHKILVIEDERVIKMNLLKLLSAEGFQTISADDGISGLKLAQAELPDLIICDILMPNLDGYGVLKALQQDPLTATIPFIFLTAKAERSDWRQAMTLGADDYLTKPFTRAELLDAITSRLHKQEFLSQRHSIELQQVEAQLNYLLHYDRLTNLPNRLLLQERFTQLVNPKEGQPRQIPILSLGLEQLKRINNALGPTSGDLLVQAVADRLQRTVRQQDTVAQLSGDQFVILLARTNQRLEVAQVAKTILDAFSSPFLVNDHEIFLSGARIGIAFFGRDGRDLDTLIKHASAAMEDAKKSGTNPYQFYIASIGAKSQEALLLELELRQALEREEFQLYYQPKVNLRTGEIEGAESLVRWHHPHRDSVSPAEFIPLAEKTGFIVPLGEWVLRTACIQAKVWQMAGFCPLRIAVNLSGHQFNQPHLSRLIFEVLQETGLDPRYLELEITESALMQNPESAIATLHELKQLGIVISIDDFGTGYSSLSYLKQFPFDILKIDRSFVCQLAQDTKNAAITTAILQLAHTLNLKVVAEGVETQEELDFLYGHQCDEVQGYWFSPPLSAQAFEELLKGGKRPPLFSS</sequence>
<feature type="modified residue" description="4-aspartylphosphate" evidence="1">
    <location>
        <position position="52"/>
    </location>
</feature>
<dbReference type="PROSITE" id="PS50883">
    <property type="entry name" value="EAL"/>
    <property type="match status" value="1"/>
</dbReference>
<evidence type="ECO:0000259" key="2">
    <source>
        <dbReference type="PROSITE" id="PS50110"/>
    </source>
</evidence>
<reference evidence="5" key="2">
    <citation type="journal article" date="2022" name="Microbiol. Resour. Announc.">
        <title>Metagenome Sequencing to Explore Phylogenomics of Terrestrial Cyanobacteria.</title>
        <authorList>
            <person name="Ward R.D."/>
            <person name="Stajich J.E."/>
            <person name="Johansen J.R."/>
            <person name="Huntemann M."/>
            <person name="Clum A."/>
            <person name="Foster B."/>
            <person name="Foster B."/>
            <person name="Roux S."/>
            <person name="Palaniappan K."/>
            <person name="Varghese N."/>
            <person name="Mukherjee S."/>
            <person name="Reddy T.B.K."/>
            <person name="Daum C."/>
            <person name="Copeland A."/>
            <person name="Chen I.A."/>
            <person name="Ivanova N.N."/>
            <person name="Kyrpides N.C."/>
            <person name="Shapiro N."/>
            <person name="Eloe-Fadrosh E.A."/>
            <person name="Pietrasiak N."/>
        </authorList>
    </citation>
    <scope>NUCLEOTIDE SEQUENCE</scope>
    <source>
        <strain evidence="5">CPER-KK1</strain>
    </source>
</reference>
<dbReference type="InterPro" id="IPR043128">
    <property type="entry name" value="Rev_trsase/Diguanyl_cyclase"/>
</dbReference>
<dbReference type="SMART" id="SM00052">
    <property type="entry name" value="EAL"/>
    <property type="match status" value="1"/>
</dbReference>
<feature type="domain" description="Response regulatory" evidence="2">
    <location>
        <begin position="3"/>
        <end position="119"/>
    </location>
</feature>
<dbReference type="SUPFAM" id="SSF55073">
    <property type="entry name" value="Nucleotide cyclase"/>
    <property type="match status" value="1"/>
</dbReference>
<dbReference type="PROSITE" id="PS50887">
    <property type="entry name" value="GGDEF"/>
    <property type="match status" value="1"/>
</dbReference>
<evidence type="ECO:0000256" key="1">
    <source>
        <dbReference type="PROSITE-ProRule" id="PRU00169"/>
    </source>
</evidence>
<evidence type="ECO:0000313" key="6">
    <source>
        <dbReference type="Proteomes" id="UP000753908"/>
    </source>
</evidence>
<comment type="caution">
    <text evidence="5">The sequence shown here is derived from an EMBL/GenBank/DDBJ whole genome shotgun (WGS) entry which is preliminary data.</text>
</comment>
<dbReference type="FunFam" id="3.20.20.450:FF:000001">
    <property type="entry name" value="Cyclic di-GMP phosphodiesterase yahA"/>
    <property type="match status" value="1"/>
</dbReference>
<dbReference type="InterPro" id="IPR050706">
    <property type="entry name" value="Cyclic-di-GMP_PDE-like"/>
</dbReference>
<dbReference type="InterPro" id="IPR001789">
    <property type="entry name" value="Sig_transdc_resp-reg_receiver"/>
</dbReference>
<dbReference type="Pfam" id="PF00072">
    <property type="entry name" value="Response_reg"/>
    <property type="match status" value="1"/>
</dbReference>
<gene>
    <name evidence="5" type="ORF">KME25_02635</name>
</gene>
<dbReference type="InterPro" id="IPR001633">
    <property type="entry name" value="EAL_dom"/>
</dbReference>
<dbReference type="GO" id="GO:0000160">
    <property type="term" value="P:phosphorelay signal transduction system"/>
    <property type="evidence" value="ECO:0007669"/>
    <property type="project" value="InterPro"/>
</dbReference>
<feature type="domain" description="GGDEF" evidence="4">
    <location>
        <begin position="174"/>
        <end position="308"/>
    </location>
</feature>
<protein>
    <submittedName>
        <fullName evidence="5">EAL domain-containing protein</fullName>
    </submittedName>
</protein>
<dbReference type="SMART" id="SM00448">
    <property type="entry name" value="REC"/>
    <property type="match status" value="1"/>
</dbReference>
<organism evidence="5 6">
    <name type="scientific">Symplocastrum torsivum CPER-KK1</name>
    <dbReference type="NCBI Taxonomy" id="450513"/>
    <lineage>
        <taxon>Bacteria</taxon>
        <taxon>Bacillati</taxon>
        <taxon>Cyanobacteriota</taxon>
        <taxon>Cyanophyceae</taxon>
        <taxon>Oscillatoriophycideae</taxon>
        <taxon>Oscillatoriales</taxon>
        <taxon>Microcoleaceae</taxon>
        <taxon>Symplocastrum</taxon>
    </lineage>
</organism>
<dbReference type="CDD" id="cd01948">
    <property type="entry name" value="EAL"/>
    <property type="match status" value="1"/>
</dbReference>
<reference evidence="5" key="1">
    <citation type="submission" date="2021-05" db="EMBL/GenBank/DDBJ databases">
        <authorList>
            <person name="Pietrasiak N."/>
            <person name="Ward R."/>
            <person name="Stajich J.E."/>
            <person name="Kurbessoian T."/>
        </authorList>
    </citation>
    <scope>NUCLEOTIDE SEQUENCE</scope>
    <source>
        <strain evidence="5">CPER-KK1</strain>
    </source>
</reference>
<dbReference type="Gene3D" id="3.40.50.2300">
    <property type="match status" value="1"/>
</dbReference>
<dbReference type="SUPFAM" id="SSF52172">
    <property type="entry name" value="CheY-like"/>
    <property type="match status" value="1"/>
</dbReference>
<dbReference type="SMART" id="SM00267">
    <property type="entry name" value="GGDEF"/>
    <property type="match status" value="1"/>
</dbReference>
<name>A0A951PHM0_9CYAN</name>
<feature type="domain" description="EAL" evidence="3">
    <location>
        <begin position="317"/>
        <end position="571"/>
    </location>
</feature>
<dbReference type="Proteomes" id="UP000753908">
    <property type="component" value="Unassembled WGS sequence"/>
</dbReference>
<dbReference type="GO" id="GO:0071111">
    <property type="term" value="F:cyclic-guanylate-specific phosphodiesterase activity"/>
    <property type="evidence" value="ECO:0007669"/>
    <property type="project" value="InterPro"/>
</dbReference>
<dbReference type="InterPro" id="IPR000160">
    <property type="entry name" value="GGDEF_dom"/>
</dbReference>
<dbReference type="InterPro" id="IPR029787">
    <property type="entry name" value="Nucleotide_cyclase"/>
</dbReference>
<evidence type="ECO:0000259" key="3">
    <source>
        <dbReference type="PROSITE" id="PS50883"/>
    </source>
</evidence>
<evidence type="ECO:0000313" key="5">
    <source>
        <dbReference type="EMBL" id="MBW4543334.1"/>
    </source>
</evidence>
<dbReference type="PANTHER" id="PTHR33121:SF71">
    <property type="entry name" value="OXYGEN SENSOR PROTEIN DOSP"/>
    <property type="match status" value="1"/>
</dbReference>
<keyword evidence="1" id="KW-0597">Phosphoprotein</keyword>
<dbReference type="AlphaFoldDB" id="A0A951PHM0"/>
<evidence type="ECO:0000259" key="4">
    <source>
        <dbReference type="PROSITE" id="PS50887"/>
    </source>
</evidence>
<dbReference type="CDD" id="cd01949">
    <property type="entry name" value="GGDEF"/>
    <property type="match status" value="1"/>
</dbReference>
<dbReference type="Pfam" id="PF00563">
    <property type="entry name" value="EAL"/>
    <property type="match status" value="1"/>
</dbReference>
<dbReference type="InterPro" id="IPR035919">
    <property type="entry name" value="EAL_sf"/>
</dbReference>
<dbReference type="CDD" id="cd17574">
    <property type="entry name" value="REC_OmpR"/>
    <property type="match status" value="1"/>
</dbReference>
<dbReference type="SUPFAM" id="SSF141868">
    <property type="entry name" value="EAL domain-like"/>
    <property type="match status" value="1"/>
</dbReference>
<dbReference type="Pfam" id="PF00990">
    <property type="entry name" value="GGDEF"/>
    <property type="match status" value="1"/>
</dbReference>
<proteinExistence type="predicted"/>
<dbReference type="Gene3D" id="3.30.70.270">
    <property type="match status" value="1"/>
</dbReference>
<dbReference type="Gene3D" id="3.20.20.450">
    <property type="entry name" value="EAL domain"/>
    <property type="match status" value="1"/>
</dbReference>